<reference evidence="8 9" key="1">
    <citation type="submission" date="2018-07" db="EMBL/GenBank/DDBJ databases">
        <title>Streptomyces species from bats.</title>
        <authorList>
            <person name="Dunlap C."/>
        </authorList>
    </citation>
    <scope>NUCLEOTIDE SEQUENCE [LARGE SCALE GENOMIC DNA]</scope>
    <source>
        <strain evidence="8 9">AC230</strain>
    </source>
</reference>
<keyword evidence="3 6" id="KW-0812">Transmembrane</keyword>
<evidence type="ECO:0000313" key="8">
    <source>
        <dbReference type="EMBL" id="RDG35872.1"/>
    </source>
</evidence>
<evidence type="ECO:0000313" key="9">
    <source>
        <dbReference type="Proteomes" id="UP000253741"/>
    </source>
</evidence>
<name>A0A370B5D4_9ACTN</name>
<dbReference type="GO" id="GO:0005886">
    <property type="term" value="C:plasma membrane"/>
    <property type="evidence" value="ECO:0007669"/>
    <property type="project" value="UniProtKB-SubCell"/>
</dbReference>
<keyword evidence="9" id="KW-1185">Reference proteome</keyword>
<sequence length="130" mass="14253">MSDFVRSLRLWFAPRRVAEEGDTPDYRFSLANERTFLAWIRTALALVGGGFAVDQFLPDLRWGVRVGLAVALLAAGALCALRAVSHWVRCERAMRRKEDLPVSGFPTLLSLAVALVAVTMLVIVVLGRAG</sequence>
<feature type="transmembrane region" description="Helical" evidence="6">
    <location>
        <begin position="36"/>
        <end position="56"/>
    </location>
</feature>
<gene>
    <name evidence="8" type="ORF">DVH02_23065</name>
</gene>
<feature type="domain" description="DUF202" evidence="7">
    <location>
        <begin position="27"/>
        <end position="93"/>
    </location>
</feature>
<dbReference type="InterPro" id="IPR052053">
    <property type="entry name" value="IM_YidH-like"/>
</dbReference>
<comment type="caution">
    <text evidence="8">The sequence shown here is derived from an EMBL/GenBank/DDBJ whole genome shotgun (WGS) entry which is preliminary data.</text>
</comment>
<dbReference type="EMBL" id="QQNA01000193">
    <property type="protein sequence ID" value="RDG35872.1"/>
    <property type="molecule type" value="Genomic_DNA"/>
</dbReference>
<evidence type="ECO:0000256" key="4">
    <source>
        <dbReference type="ARBA" id="ARBA00022989"/>
    </source>
</evidence>
<organism evidence="8 9">
    <name type="scientific">Streptomyces corynorhini</name>
    <dbReference type="NCBI Taxonomy" id="2282652"/>
    <lineage>
        <taxon>Bacteria</taxon>
        <taxon>Bacillati</taxon>
        <taxon>Actinomycetota</taxon>
        <taxon>Actinomycetes</taxon>
        <taxon>Kitasatosporales</taxon>
        <taxon>Streptomycetaceae</taxon>
        <taxon>Streptomyces</taxon>
    </lineage>
</organism>
<protein>
    <submittedName>
        <fullName evidence="8">DUF202 domain-containing protein</fullName>
    </submittedName>
</protein>
<feature type="transmembrane region" description="Helical" evidence="6">
    <location>
        <begin position="62"/>
        <end position="84"/>
    </location>
</feature>
<feature type="transmembrane region" description="Helical" evidence="6">
    <location>
        <begin position="105"/>
        <end position="127"/>
    </location>
</feature>
<dbReference type="InterPro" id="IPR003807">
    <property type="entry name" value="DUF202"/>
</dbReference>
<dbReference type="AlphaFoldDB" id="A0A370B5D4"/>
<evidence type="ECO:0000256" key="3">
    <source>
        <dbReference type="ARBA" id="ARBA00022692"/>
    </source>
</evidence>
<keyword evidence="4 6" id="KW-1133">Transmembrane helix</keyword>
<evidence type="ECO:0000259" key="7">
    <source>
        <dbReference type="Pfam" id="PF02656"/>
    </source>
</evidence>
<keyword evidence="2" id="KW-1003">Cell membrane</keyword>
<dbReference type="PANTHER" id="PTHR34187:SF2">
    <property type="entry name" value="DUF202 DOMAIN-CONTAINING PROTEIN"/>
    <property type="match status" value="1"/>
</dbReference>
<dbReference type="PANTHER" id="PTHR34187">
    <property type="entry name" value="FGR18P"/>
    <property type="match status" value="1"/>
</dbReference>
<evidence type="ECO:0000256" key="6">
    <source>
        <dbReference type="SAM" id="Phobius"/>
    </source>
</evidence>
<dbReference type="OrthoDB" id="582337at2"/>
<dbReference type="Pfam" id="PF02656">
    <property type="entry name" value="DUF202"/>
    <property type="match status" value="1"/>
</dbReference>
<evidence type="ECO:0000256" key="5">
    <source>
        <dbReference type="ARBA" id="ARBA00023136"/>
    </source>
</evidence>
<accession>A0A370B5D4</accession>
<dbReference type="Proteomes" id="UP000253741">
    <property type="component" value="Unassembled WGS sequence"/>
</dbReference>
<evidence type="ECO:0000256" key="2">
    <source>
        <dbReference type="ARBA" id="ARBA00022475"/>
    </source>
</evidence>
<proteinExistence type="predicted"/>
<keyword evidence="5 6" id="KW-0472">Membrane</keyword>
<evidence type="ECO:0000256" key="1">
    <source>
        <dbReference type="ARBA" id="ARBA00004651"/>
    </source>
</evidence>
<dbReference type="RefSeq" id="WP_114625733.1">
    <property type="nucleotide sequence ID" value="NZ_QQNA01000193.1"/>
</dbReference>
<comment type="subcellular location">
    <subcellularLocation>
        <location evidence="1">Cell membrane</location>
        <topology evidence="1">Multi-pass membrane protein</topology>
    </subcellularLocation>
</comment>